<name>A0ABQ2BWS2_9BACL</name>
<accession>A0ABQ2BWS2</accession>
<dbReference type="InterPro" id="IPR000515">
    <property type="entry name" value="MetI-like"/>
</dbReference>
<dbReference type="Pfam" id="PF00528">
    <property type="entry name" value="BPD_transp_1"/>
    <property type="match status" value="1"/>
</dbReference>
<dbReference type="InterPro" id="IPR035906">
    <property type="entry name" value="MetI-like_sf"/>
</dbReference>
<evidence type="ECO:0000313" key="10">
    <source>
        <dbReference type="Proteomes" id="UP000615455"/>
    </source>
</evidence>
<gene>
    <name evidence="9" type="ORF">GCM10008018_16970</name>
</gene>
<evidence type="ECO:0000259" key="8">
    <source>
        <dbReference type="PROSITE" id="PS50928"/>
    </source>
</evidence>
<dbReference type="CDD" id="cd06261">
    <property type="entry name" value="TM_PBP2"/>
    <property type="match status" value="1"/>
</dbReference>
<keyword evidence="4 7" id="KW-0812">Transmembrane</keyword>
<evidence type="ECO:0000256" key="1">
    <source>
        <dbReference type="ARBA" id="ARBA00004651"/>
    </source>
</evidence>
<feature type="transmembrane region" description="Helical" evidence="7">
    <location>
        <begin position="48"/>
        <end position="68"/>
    </location>
</feature>
<protein>
    <recommendedName>
        <fullName evidence="8">ABC transmembrane type-1 domain-containing protein</fullName>
    </recommendedName>
</protein>
<feature type="transmembrane region" description="Helical" evidence="7">
    <location>
        <begin position="153"/>
        <end position="174"/>
    </location>
</feature>
<keyword evidence="3" id="KW-1003">Cell membrane</keyword>
<comment type="similarity">
    <text evidence="7">Belongs to the binding-protein-dependent transport system permease family.</text>
</comment>
<dbReference type="PANTHER" id="PTHR43005:SF1">
    <property type="entry name" value="SPERMIDINE_PUTRESCINE TRANSPORT SYSTEM PERMEASE PROTEIN"/>
    <property type="match status" value="1"/>
</dbReference>
<evidence type="ECO:0000256" key="7">
    <source>
        <dbReference type="RuleBase" id="RU363032"/>
    </source>
</evidence>
<dbReference type="PANTHER" id="PTHR43005">
    <property type="entry name" value="BLR7065 PROTEIN"/>
    <property type="match status" value="1"/>
</dbReference>
<feature type="domain" description="ABC transmembrane type-1" evidence="8">
    <location>
        <begin position="1"/>
        <end position="174"/>
    </location>
</feature>
<evidence type="ECO:0000256" key="3">
    <source>
        <dbReference type="ARBA" id="ARBA00022475"/>
    </source>
</evidence>
<evidence type="ECO:0000256" key="5">
    <source>
        <dbReference type="ARBA" id="ARBA00022989"/>
    </source>
</evidence>
<evidence type="ECO:0000256" key="6">
    <source>
        <dbReference type="ARBA" id="ARBA00023136"/>
    </source>
</evidence>
<organism evidence="9 10">
    <name type="scientific">Paenibacillus marchantiophytorum</name>
    <dbReference type="NCBI Taxonomy" id="1619310"/>
    <lineage>
        <taxon>Bacteria</taxon>
        <taxon>Bacillati</taxon>
        <taxon>Bacillota</taxon>
        <taxon>Bacilli</taxon>
        <taxon>Bacillales</taxon>
        <taxon>Paenibacillaceae</taxon>
        <taxon>Paenibacillus</taxon>
    </lineage>
</organism>
<keyword evidence="10" id="KW-1185">Reference proteome</keyword>
<reference evidence="10" key="1">
    <citation type="journal article" date="2019" name="Int. J. Syst. Evol. Microbiol.">
        <title>The Global Catalogue of Microorganisms (GCM) 10K type strain sequencing project: providing services to taxonomists for standard genome sequencing and annotation.</title>
        <authorList>
            <consortium name="The Broad Institute Genomics Platform"/>
            <consortium name="The Broad Institute Genome Sequencing Center for Infectious Disease"/>
            <person name="Wu L."/>
            <person name="Ma J."/>
        </authorList>
    </citation>
    <scope>NUCLEOTIDE SEQUENCE [LARGE SCALE GENOMIC DNA]</scope>
    <source>
        <strain evidence="10">CGMCC 1.15043</strain>
    </source>
</reference>
<dbReference type="PROSITE" id="PS50928">
    <property type="entry name" value="ABC_TM1"/>
    <property type="match status" value="1"/>
</dbReference>
<evidence type="ECO:0000256" key="2">
    <source>
        <dbReference type="ARBA" id="ARBA00022448"/>
    </source>
</evidence>
<comment type="subcellular location">
    <subcellularLocation>
        <location evidence="1 7">Cell membrane</location>
        <topology evidence="1 7">Multi-pass membrane protein</topology>
    </subcellularLocation>
</comment>
<keyword evidence="5 7" id="KW-1133">Transmembrane helix</keyword>
<proteinExistence type="inferred from homology"/>
<keyword evidence="2 7" id="KW-0813">Transport</keyword>
<feature type="transmembrane region" description="Helical" evidence="7">
    <location>
        <begin position="105"/>
        <end position="126"/>
    </location>
</feature>
<dbReference type="Gene3D" id="1.10.3720.10">
    <property type="entry name" value="MetI-like"/>
    <property type="match status" value="1"/>
</dbReference>
<dbReference type="EMBL" id="BMHE01000006">
    <property type="protein sequence ID" value="GGI46413.1"/>
    <property type="molecule type" value="Genomic_DNA"/>
</dbReference>
<dbReference type="SUPFAM" id="SSF161098">
    <property type="entry name" value="MetI-like"/>
    <property type="match status" value="1"/>
</dbReference>
<evidence type="ECO:0000256" key="4">
    <source>
        <dbReference type="ARBA" id="ARBA00022692"/>
    </source>
</evidence>
<evidence type="ECO:0000313" key="9">
    <source>
        <dbReference type="EMBL" id="GGI46413.1"/>
    </source>
</evidence>
<dbReference type="Proteomes" id="UP000615455">
    <property type="component" value="Unassembled WGS sequence"/>
</dbReference>
<comment type="caution">
    <text evidence="9">The sequence shown here is derived from an EMBL/GenBank/DDBJ whole genome shotgun (WGS) entry which is preliminary data.</text>
</comment>
<keyword evidence="6 7" id="KW-0472">Membrane</keyword>
<sequence length="185" mass="20319">MIPNIIPTAATGLMFYLLQNPDLGIVKSIFVALGKGDLTPNLFGNSSYTFITVTCTWIFYSAFNTILIMSEIGTIPTEVFESAKVDGASRFQVDVFITLPMLRNILTTCVILAAVSMISQFDILYITTKGGPDNTTLNLPIYLFKTANLEMNYGLANAIGVVQIIFGLFLVFSIGKIFKFGQKNE</sequence>